<gene>
    <name evidence="1" type="ORF">CMV_013037</name>
</gene>
<proteinExistence type="predicted"/>
<dbReference type="AlphaFoldDB" id="A0A8J4R0M8"/>
<evidence type="ECO:0000313" key="1">
    <source>
        <dbReference type="EMBL" id="KAF3962452.1"/>
    </source>
</evidence>
<name>A0A8J4R0M8_9ROSI</name>
<organism evidence="1 2">
    <name type="scientific">Castanea mollissima</name>
    <name type="common">Chinese chestnut</name>
    <dbReference type="NCBI Taxonomy" id="60419"/>
    <lineage>
        <taxon>Eukaryota</taxon>
        <taxon>Viridiplantae</taxon>
        <taxon>Streptophyta</taxon>
        <taxon>Embryophyta</taxon>
        <taxon>Tracheophyta</taxon>
        <taxon>Spermatophyta</taxon>
        <taxon>Magnoliopsida</taxon>
        <taxon>eudicotyledons</taxon>
        <taxon>Gunneridae</taxon>
        <taxon>Pentapetalae</taxon>
        <taxon>rosids</taxon>
        <taxon>fabids</taxon>
        <taxon>Fagales</taxon>
        <taxon>Fagaceae</taxon>
        <taxon>Castanea</taxon>
    </lineage>
</organism>
<accession>A0A8J4R0M8</accession>
<keyword evidence="2" id="KW-1185">Reference proteome</keyword>
<reference evidence="1" key="1">
    <citation type="submission" date="2020-03" db="EMBL/GenBank/DDBJ databases">
        <title>Castanea mollissima Vanexum genome sequencing.</title>
        <authorList>
            <person name="Staton M."/>
        </authorList>
    </citation>
    <scope>NUCLEOTIDE SEQUENCE</scope>
    <source>
        <tissue evidence="1">Leaf</tissue>
    </source>
</reference>
<sequence>MPSSSCIGLEKLFKQGFVFDNLKSLLRSNIREWPLSLGNLISGLTRLELSSCQNLGFLISLSRYEFTNLRTLDVRLLKQFGEIFMDPDFCEDFESVSLYDWCELVLPRIPKAFKLNHQSDGNSVSFWVGREFPKLVLCFAFQSVSAVIMDATCFVVSTNGFSIGKEMTLSRIEGGFEHLCLTPIDPWEWEESNPSEENLLTIEVKETEDDRIIPIYSGELKITWLGVHVDCICCGCGSSSVFDDIVSVSDDIDHHSFPSDVGLQMDTNLLKFHPGLGFSDVLDDLGSSSRAWSCDNTELQPLPAVFSTSNGSDLDHGVLNSGGASGLLIEPNSGLAGSYLGFEGFESTFHGDVHDLDSSSFASIGYNDSDVGRTLAPLVPEGTTIHHSLPVLPSVPTIKEDKNILITLQRIILPRFVVFAGIQNL</sequence>
<dbReference type="Proteomes" id="UP000737018">
    <property type="component" value="Unassembled WGS sequence"/>
</dbReference>
<dbReference type="OrthoDB" id="10468507at2759"/>
<protein>
    <submittedName>
        <fullName evidence="1">Uncharacterized protein</fullName>
    </submittedName>
</protein>
<dbReference type="EMBL" id="JRKL02001716">
    <property type="protein sequence ID" value="KAF3962452.1"/>
    <property type="molecule type" value="Genomic_DNA"/>
</dbReference>
<evidence type="ECO:0000313" key="2">
    <source>
        <dbReference type="Proteomes" id="UP000737018"/>
    </source>
</evidence>
<comment type="caution">
    <text evidence="1">The sequence shown here is derived from an EMBL/GenBank/DDBJ whole genome shotgun (WGS) entry which is preliminary data.</text>
</comment>